<sequence>MIKCTFYLIVFIIFGCNHSNFYQKTEQEEIDHFFENFINLKTNVYNFKKIKYVAYGDSLALKYWIEDSQVDTTYLKKNIILQSIPKNSIANKRPAVLDTYKVFDFENFYKYKRKNPNANFNEYFTRNFNNSELMTIIFLVFNEEKDKALIYYSIGCGIVEVYSKKNNQWFLSKEISRVTM</sequence>
<reference evidence="1 2" key="1">
    <citation type="submission" date="2014-07" db="EMBL/GenBank/DDBJ databases">
        <title>Genome of Flavobacterium reichenbachii LMG 25512.</title>
        <authorList>
            <person name="Stropko S.J."/>
            <person name="Pipes S.E."/>
            <person name="Newman J.D."/>
        </authorList>
    </citation>
    <scope>NUCLEOTIDE SEQUENCE [LARGE SCALE GENOMIC DNA]</scope>
    <source>
        <strain evidence="1 2">LMG 25512</strain>
    </source>
</reference>
<keyword evidence="2" id="KW-1185">Reference proteome</keyword>
<dbReference type="EMBL" id="JPRL01000004">
    <property type="protein sequence ID" value="KFF02652.1"/>
    <property type="molecule type" value="Genomic_DNA"/>
</dbReference>
<organism evidence="1 2">
    <name type="scientific">Flavobacterium reichenbachii</name>
    <dbReference type="NCBI Taxonomy" id="362418"/>
    <lineage>
        <taxon>Bacteria</taxon>
        <taxon>Pseudomonadati</taxon>
        <taxon>Bacteroidota</taxon>
        <taxon>Flavobacteriia</taxon>
        <taxon>Flavobacteriales</taxon>
        <taxon>Flavobacteriaceae</taxon>
        <taxon>Flavobacterium</taxon>
    </lineage>
</organism>
<dbReference type="AlphaFoldDB" id="A0A085ZDY8"/>
<name>A0A085ZDY8_9FLAO</name>
<evidence type="ECO:0000313" key="1">
    <source>
        <dbReference type="EMBL" id="KFF02652.1"/>
    </source>
</evidence>
<protein>
    <recommendedName>
        <fullName evidence="3">Lipoprotein</fullName>
    </recommendedName>
</protein>
<dbReference type="PROSITE" id="PS51257">
    <property type="entry name" value="PROKAR_LIPOPROTEIN"/>
    <property type="match status" value="1"/>
</dbReference>
<evidence type="ECO:0000313" key="2">
    <source>
        <dbReference type="Proteomes" id="UP000028715"/>
    </source>
</evidence>
<gene>
    <name evidence="1" type="ORF">IW19_23590</name>
</gene>
<comment type="caution">
    <text evidence="1">The sequence shown here is derived from an EMBL/GenBank/DDBJ whole genome shotgun (WGS) entry which is preliminary data.</text>
</comment>
<proteinExistence type="predicted"/>
<evidence type="ECO:0008006" key="3">
    <source>
        <dbReference type="Google" id="ProtNLM"/>
    </source>
</evidence>
<accession>A0A085ZDY8</accession>
<dbReference type="Proteomes" id="UP000028715">
    <property type="component" value="Unassembled WGS sequence"/>
</dbReference>
<dbReference type="RefSeq" id="WP_035689977.1">
    <property type="nucleotide sequence ID" value="NZ_JPRL01000004.1"/>
</dbReference>